<evidence type="ECO:0000313" key="3">
    <source>
        <dbReference type="EMBL" id="HCL03633.1"/>
    </source>
</evidence>
<feature type="domain" description="FMN-binding" evidence="2">
    <location>
        <begin position="21"/>
        <end position="111"/>
    </location>
</feature>
<dbReference type="InterPro" id="IPR007329">
    <property type="entry name" value="FMN-bd"/>
</dbReference>
<evidence type="ECO:0000256" key="1">
    <source>
        <dbReference type="SAM" id="MobiDB-lite"/>
    </source>
</evidence>
<comment type="caution">
    <text evidence="3">The sequence shown here is derived from an EMBL/GenBank/DDBJ whole genome shotgun (WGS) entry which is preliminary data.</text>
</comment>
<reference evidence="3 4" key="1">
    <citation type="journal article" date="2018" name="Nat. Biotechnol.">
        <title>A standardized bacterial taxonomy based on genome phylogeny substantially revises the tree of life.</title>
        <authorList>
            <person name="Parks D.H."/>
            <person name="Chuvochina M."/>
            <person name="Waite D.W."/>
            <person name="Rinke C."/>
            <person name="Skarshewski A."/>
            <person name="Chaumeil P.A."/>
            <person name="Hugenholtz P."/>
        </authorList>
    </citation>
    <scope>NUCLEOTIDE SEQUENCE [LARGE SCALE GENOMIC DNA]</scope>
    <source>
        <strain evidence="3">UBA11728</strain>
    </source>
</reference>
<name>A0A3D2XAK9_9FIRM</name>
<sequence length="117" mass="12789">MTEKGATWYEQAQLLAKYVIEHQGTAGLTLDENGKTDVIATVSIDISEFVNQVEQALRQSAGEAEPEPEQPEKEEEKEPEVVDGTKVDGISGATITTKAILSAINNAYDYIVNYVNE</sequence>
<proteinExistence type="predicted"/>
<feature type="compositionally biased region" description="Basic and acidic residues" evidence="1">
    <location>
        <begin position="70"/>
        <end position="86"/>
    </location>
</feature>
<protein>
    <recommendedName>
        <fullName evidence="2">FMN-binding domain-containing protein</fullName>
    </recommendedName>
</protein>
<dbReference type="Proteomes" id="UP000262969">
    <property type="component" value="Unassembled WGS sequence"/>
</dbReference>
<gene>
    <name evidence="3" type="ORF">DHW61_14700</name>
</gene>
<dbReference type="AlphaFoldDB" id="A0A3D2XAK9"/>
<dbReference type="GO" id="GO:0010181">
    <property type="term" value="F:FMN binding"/>
    <property type="evidence" value="ECO:0007669"/>
    <property type="project" value="InterPro"/>
</dbReference>
<dbReference type="SMART" id="SM00900">
    <property type="entry name" value="FMN_bind"/>
    <property type="match status" value="1"/>
</dbReference>
<dbReference type="Pfam" id="PF04205">
    <property type="entry name" value="FMN_bind"/>
    <property type="match status" value="1"/>
</dbReference>
<dbReference type="GO" id="GO:0016020">
    <property type="term" value="C:membrane"/>
    <property type="evidence" value="ECO:0007669"/>
    <property type="project" value="InterPro"/>
</dbReference>
<organism evidence="3 4">
    <name type="scientific">Lachnoclostridium phytofermentans</name>
    <dbReference type="NCBI Taxonomy" id="66219"/>
    <lineage>
        <taxon>Bacteria</taxon>
        <taxon>Bacillati</taxon>
        <taxon>Bacillota</taxon>
        <taxon>Clostridia</taxon>
        <taxon>Lachnospirales</taxon>
        <taxon>Lachnospiraceae</taxon>
    </lineage>
</organism>
<dbReference type="EMBL" id="DPVV01000487">
    <property type="protein sequence ID" value="HCL03633.1"/>
    <property type="molecule type" value="Genomic_DNA"/>
</dbReference>
<feature type="region of interest" description="Disordered" evidence="1">
    <location>
        <begin position="55"/>
        <end position="86"/>
    </location>
</feature>
<evidence type="ECO:0000259" key="2">
    <source>
        <dbReference type="SMART" id="SM00900"/>
    </source>
</evidence>
<dbReference type="Gene3D" id="3.90.1010.20">
    <property type="match status" value="2"/>
</dbReference>
<evidence type="ECO:0000313" key="4">
    <source>
        <dbReference type="Proteomes" id="UP000262969"/>
    </source>
</evidence>
<accession>A0A3D2XAK9</accession>